<evidence type="ECO:0000259" key="4">
    <source>
        <dbReference type="Pfam" id="PF00535"/>
    </source>
</evidence>
<organism evidence="5 6">
    <name type="scientific">Sphingomonas oryzagri</name>
    <dbReference type="NCBI Taxonomy" id="3042314"/>
    <lineage>
        <taxon>Bacteria</taxon>
        <taxon>Pseudomonadati</taxon>
        <taxon>Pseudomonadota</taxon>
        <taxon>Alphaproteobacteria</taxon>
        <taxon>Sphingomonadales</taxon>
        <taxon>Sphingomonadaceae</taxon>
        <taxon>Sphingomonas</taxon>
    </lineage>
</organism>
<dbReference type="GO" id="GO:0016757">
    <property type="term" value="F:glycosyltransferase activity"/>
    <property type="evidence" value="ECO:0007669"/>
    <property type="project" value="UniProtKB-KW"/>
</dbReference>
<dbReference type="Gene3D" id="3.90.550.10">
    <property type="entry name" value="Spore Coat Polysaccharide Biosynthesis Protein SpsA, Chain A"/>
    <property type="match status" value="1"/>
</dbReference>
<dbReference type="Pfam" id="PF00535">
    <property type="entry name" value="Glycos_transf_2"/>
    <property type="match status" value="1"/>
</dbReference>
<sequence>MTAEAPTAGPAVSVVMAAYNGAAFIRETIDSLFAQTMPDFEIVVADDCSTDDTLAVLAAMNDPRLRVVKAERNGGPAAARTLAMSQARGRFIAGLDQDDICAPDRFEKQLAYLDAHPDVVLVCSTIAMFEGGKLRRDPYPDLTDPDEIDWMMGLLNPLAWSTAMIRGEAARRLEPFERDEYRFAEDFDLYTRIRAHGRIGRIAEPLVRYRLHPGGASQAYEQGMIRAAGRVLADRHATLFGVEAAEAGEMLSRYAGASYPPPDAATLARCGAIMARFLEDMRSNPFAQDSSRMIWWRIARSGLRMGHYNAAEMMRVRPAFAGSGAALRPALLRDAAIGATRRARRLAASLSL</sequence>
<accession>A0ABT6N463</accession>
<protein>
    <submittedName>
        <fullName evidence="5">Glycosyltransferase</fullName>
        <ecNumber evidence="5">2.4.-.-</ecNumber>
    </submittedName>
</protein>
<name>A0ABT6N463_9SPHN</name>
<dbReference type="Proteomes" id="UP001160625">
    <property type="component" value="Unassembled WGS sequence"/>
</dbReference>
<dbReference type="InterPro" id="IPR050834">
    <property type="entry name" value="Glycosyltransf_2"/>
</dbReference>
<dbReference type="RefSeq" id="WP_281045445.1">
    <property type="nucleotide sequence ID" value="NZ_JARYGZ010000002.1"/>
</dbReference>
<keyword evidence="3 5" id="KW-0808">Transferase</keyword>
<dbReference type="EC" id="2.4.-.-" evidence="5"/>
<gene>
    <name evidence="5" type="ORF">QGN17_15235</name>
</gene>
<evidence type="ECO:0000256" key="3">
    <source>
        <dbReference type="ARBA" id="ARBA00022679"/>
    </source>
</evidence>
<evidence type="ECO:0000256" key="2">
    <source>
        <dbReference type="ARBA" id="ARBA00022676"/>
    </source>
</evidence>
<reference evidence="5" key="1">
    <citation type="submission" date="2023-04" db="EMBL/GenBank/DDBJ databases">
        <title>Sphingomonas sp. MAHUQ-71 isolated from rice field.</title>
        <authorList>
            <person name="Huq M.A."/>
        </authorList>
    </citation>
    <scope>NUCLEOTIDE SEQUENCE</scope>
    <source>
        <strain evidence="5">MAHUQ-71</strain>
    </source>
</reference>
<comment type="caution">
    <text evidence="5">The sequence shown here is derived from an EMBL/GenBank/DDBJ whole genome shotgun (WGS) entry which is preliminary data.</text>
</comment>
<dbReference type="InterPro" id="IPR029044">
    <property type="entry name" value="Nucleotide-diphossugar_trans"/>
</dbReference>
<dbReference type="EMBL" id="JARYGZ010000002">
    <property type="protein sequence ID" value="MDH7640090.1"/>
    <property type="molecule type" value="Genomic_DNA"/>
</dbReference>
<dbReference type="SUPFAM" id="SSF53448">
    <property type="entry name" value="Nucleotide-diphospho-sugar transferases"/>
    <property type="match status" value="1"/>
</dbReference>
<evidence type="ECO:0000313" key="6">
    <source>
        <dbReference type="Proteomes" id="UP001160625"/>
    </source>
</evidence>
<evidence type="ECO:0000256" key="1">
    <source>
        <dbReference type="ARBA" id="ARBA00006739"/>
    </source>
</evidence>
<dbReference type="PANTHER" id="PTHR43685:SF5">
    <property type="entry name" value="GLYCOSYLTRANSFERASE EPSE-RELATED"/>
    <property type="match status" value="1"/>
</dbReference>
<dbReference type="InterPro" id="IPR001173">
    <property type="entry name" value="Glyco_trans_2-like"/>
</dbReference>
<proteinExistence type="inferred from homology"/>
<feature type="domain" description="Glycosyltransferase 2-like" evidence="4">
    <location>
        <begin position="13"/>
        <end position="139"/>
    </location>
</feature>
<evidence type="ECO:0000313" key="5">
    <source>
        <dbReference type="EMBL" id="MDH7640090.1"/>
    </source>
</evidence>
<dbReference type="PANTHER" id="PTHR43685">
    <property type="entry name" value="GLYCOSYLTRANSFERASE"/>
    <property type="match status" value="1"/>
</dbReference>
<keyword evidence="2 5" id="KW-0328">Glycosyltransferase</keyword>
<keyword evidence="6" id="KW-1185">Reference proteome</keyword>
<comment type="similarity">
    <text evidence="1">Belongs to the glycosyltransferase 2 family.</text>
</comment>